<name>A0A4R6BI67_9STAP</name>
<dbReference type="InterPro" id="IPR043519">
    <property type="entry name" value="NT_sf"/>
</dbReference>
<reference evidence="1 2" key="1">
    <citation type="submission" date="2019-01" db="EMBL/GenBank/DDBJ databases">
        <title>Draft genome sequences of the type strains of six Macrococcus species.</title>
        <authorList>
            <person name="Mazhar S."/>
            <person name="Altermann E."/>
            <person name="Hill C."/>
            <person name="Mcauliffe O."/>
        </authorList>
    </citation>
    <scope>NUCLEOTIDE SEQUENCE [LARGE SCALE GENOMIC DNA]</scope>
    <source>
        <strain evidence="1 2">CCM4809</strain>
    </source>
</reference>
<dbReference type="SUPFAM" id="SSF81301">
    <property type="entry name" value="Nucleotidyltransferase"/>
    <property type="match status" value="1"/>
</dbReference>
<evidence type="ECO:0000313" key="1">
    <source>
        <dbReference type="EMBL" id="TDM01309.1"/>
    </source>
</evidence>
<dbReference type="InterPro" id="IPR007344">
    <property type="entry name" value="GrpB/CoaE"/>
</dbReference>
<dbReference type="EMBL" id="SCWE01000004">
    <property type="protein sequence ID" value="TDM01309.1"/>
    <property type="molecule type" value="Genomic_DNA"/>
</dbReference>
<evidence type="ECO:0008006" key="3">
    <source>
        <dbReference type="Google" id="ProtNLM"/>
    </source>
</evidence>
<proteinExistence type="predicted"/>
<dbReference type="Proteomes" id="UP000295328">
    <property type="component" value="Unassembled WGS sequence"/>
</dbReference>
<keyword evidence="2" id="KW-1185">Reference proteome</keyword>
<dbReference type="Gene3D" id="3.30.460.10">
    <property type="entry name" value="Beta Polymerase, domain 2"/>
    <property type="match status" value="1"/>
</dbReference>
<dbReference type="PANTHER" id="PTHR34822">
    <property type="entry name" value="GRPB DOMAIN PROTEIN (AFU_ORTHOLOGUE AFUA_1G01530)"/>
    <property type="match status" value="1"/>
</dbReference>
<dbReference type="RefSeq" id="WP_133430411.1">
    <property type="nucleotide sequence ID" value="NZ_BMCC01000004.1"/>
</dbReference>
<comment type="caution">
    <text evidence="1">The sequence shown here is derived from an EMBL/GenBank/DDBJ whole genome shotgun (WGS) entry which is preliminary data.</text>
</comment>
<evidence type="ECO:0000313" key="2">
    <source>
        <dbReference type="Proteomes" id="UP000295328"/>
    </source>
</evidence>
<organism evidence="1 2">
    <name type="scientific">Macrococcus hajekii</name>
    <dbReference type="NCBI Taxonomy" id="198482"/>
    <lineage>
        <taxon>Bacteria</taxon>
        <taxon>Bacillati</taxon>
        <taxon>Bacillota</taxon>
        <taxon>Bacilli</taxon>
        <taxon>Bacillales</taxon>
        <taxon>Staphylococcaceae</taxon>
        <taxon>Macrococcus</taxon>
    </lineage>
</organism>
<accession>A0A4R6BI67</accession>
<dbReference type="Pfam" id="PF04229">
    <property type="entry name" value="GrpB"/>
    <property type="match status" value="1"/>
</dbReference>
<dbReference type="OrthoDB" id="2417791at2"/>
<gene>
    <name evidence="1" type="ORF">ERX37_09345</name>
</gene>
<dbReference type="AlphaFoldDB" id="A0A4R6BI67"/>
<protein>
    <recommendedName>
        <fullName evidence="3">GrpB family protein</fullName>
    </recommendedName>
</protein>
<dbReference type="PANTHER" id="PTHR34822:SF1">
    <property type="entry name" value="GRPB FAMILY PROTEIN"/>
    <property type="match status" value="1"/>
</dbReference>
<sequence>MIDKMPYSFQQYRTLFIEESKRLIEILGNDITELHHYGSSAVAGLPFNNEINILPVVKSLDCLDIHLEALEAQGYEMIERTSDYRLCQKEEYNRLIRVKWVEQSNMNEVQNTLLLRNYLRDNAEAKQRFAHFQLQNKQQARNEMDYQLNELEYMTSLIKEAIEWQKRF</sequence>